<dbReference type="InterPro" id="IPR004583">
    <property type="entry name" value="DNA_repair_Rad4"/>
</dbReference>
<keyword evidence="4" id="KW-0234">DNA repair</keyword>
<dbReference type="Gene3D" id="3.30.70.2460">
    <property type="entry name" value="Rad4, beta-hairpin domain BHD3"/>
    <property type="match status" value="1"/>
</dbReference>
<protein>
    <submittedName>
        <fullName evidence="10">Rad4-domain-containing protein</fullName>
    </submittedName>
</protein>
<dbReference type="GO" id="GO:0003697">
    <property type="term" value="F:single-stranded DNA binding"/>
    <property type="evidence" value="ECO:0007669"/>
    <property type="project" value="TreeGrafter"/>
</dbReference>
<comment type="subcellular location">
    <subcellularLocation>
        <location evidence="1">Nucleus</location>
    </subcellularLocation>
</comment>
<dbReference type="InterPro" id="IPR018327">
    <property type="entry name" value="BHD_2"/>
</dbReference>
<comment type="similarity">
    <text evidence="2">Belongs to the XPC family.</text>
</comment>
<dbReference type="AlphaFoldDB" id="A0A3N4K4D0"/>
<evidence type="ECO:0000256" key="2">
    <source>
        <dbReference type="ARBA" id="ARBA00009525"/>
    </source>
</evidence>
<dbReference type="GO" id="GO:0003684">
    <property type="term" value="F:damaged DNA binding"/>
    <property type="evidence" value="ECO:0007669"/>
    <property type="project" value="InterPro"/>
</dbReference>
<name>A0A3N4K4D0_9PEZI</name>
<evidence type="ECO:0000256" key="1">
    <source>
        <dbReference type="ARBA" id="ARBA00004123"/>
    </source>
</evidence>
<evidence type="ECO:0000259" key="7">
    <source>
        <dbReference type="SMART" id="SM01030"/>
    </source>
</evidence>
<dbReference type="GO" id="GO:0000111">
    <property type="term" value="C:nucleotide-excision repair factor 2 complex"/>
    <property type="evidence" value="ECO:0007669"/>
    <property type="project" value="TreeGrafter"/>
</dbReference>
<dbReference type="OrthoDB" id="300780at2759"/>
<feature type="domain" description="Rad4 beta-hairpin" evidence="9">
    <location>
        <begin position="580"/>
        <end position="654"/>
    </location>
</feature>
<dbReference type="InterPro" id="IPR018328">
    <property type="entry name" value="Rad4_beta-hairpin_dom3"/>
</dbReference>
<keyword evidence="5" id="KW-0539">Nucleus</keyword>
<dbReference type="GO" id="GO:0005737">
    <property type="term" value="C:cytoplasm"/>
    <property type="evidence" value="ECO:0007669"/>
    <property type="project" value="TreeGrafter"/>
</dbReference>
<dbReference type="InterPro" id="IPR018325">
    <property type="entry name" value="Rad4/PNGase_transGLS-fold"/>
</dbReference>
<evidence type="ECO:0000256" key="4">
    <source>
        <dbReference type="ARBA" id="ARBA00023204"/>
    </source>
</evidence>
<feature type="region of interest" description="Disordered" evidence="6">
    <location>
        <begin position="699"/>
        <end position="754"/>
    </location>
</feature>
<dbReference type="Gene3D" id="2.20.20.110">
    <property type="entry name" value="Rad4, beta-hairpin domain BHD1"/>
    <property type="match status" value="1"/>
</dbReference>
<dbReference type="Pfam" id="PF10405">
    <property type="entry name" value="BHD_3"/>
    <property type="match status" value="1"/>
</dbReference>
<evidence type="ECO:0000256" key="3">
    <source>
        <dbReference type="ARBA" id="ARBA00022763"/>
    </source>
</evidence>
<feature type="region of interest" description="Disordered" evidence="6">
    <location>
        <begin position="770"/>
        <end position="845"/>
    </location>
</feature>
<dbReference type="SUPFAM" id="SSF54001">
    <property type="entry name" value="Cysteine proteinases"/>
    <property type="match status" value="1"/>
</dbReference>
<reference evidence="10 11" key="1">
    <citation type="journal article" date="2018" name="Nat. Ecol. Evol.">
        <title>Pezizomycetes genomes reveal the molecular basis of ectomycorrhizal truffle lifestyle.</title>
        <authorList>
            <person name="Murat C."/>
            <person name="Payen T."/>
            <person name="Noel B."/>
            <person name="Kuo A."/>
            <person name="Morin E."/>
            <person name="Chen J."/>
            <person name="Kohler A."/>
            <person name="Krizsan K."/>
            <person name="Balestrini R."/>
            <person name="Da Silva C."/>
            <person name="Montanini B."/>
            <person name="Hainaut M."/>
            <person name="Levati E."/>
            <person name="Barry K.W."/>
            <person name="Belfiori B."/>
            <person name="Cichocki N."/>
            <person name="Clum A."/>
            <person name="Dockter R.B."/>
            <person name="Fauchery L."/>
            <person name="Guy J."/>
            <person name="Iotti M."/>
            <person name="Le Tacon F."/>
            <person name="Lindquist E.A."/>
            <person name="Lipzen A."/>
            <person name="Malagnac F."/>
            <person name="Mello A."/>
            <person name="Molinier V."/>
            <person name="Miyauchi S."/>
            <person name="Poulain J."/>
            <person name="Riccioni C."/>
            <person name="Rubini A."/>
            <person name="Sitrit Y."/>
            <person name="Splivallo R."/>
            <person name="Traeger S."/>
            <person name="Wang M."/>
            <person name="Zifcakova L."/>
            <person name="Wipf D."/>
            <person name="Zambonelli A."/>
            <person name="Paolocci F."/>
            <person name="Nowrousian M."/>
            <person name="Ottonello S."/>
            <person name="Baldrian P."/>
            <person name="Spatafora J.W."/>
            <person name="Henrissat B."/>
            <person name="Nagy L.G."/>
            <person name="Aury J.M."/>
            <person name="Wincker P."/>
            <person name="Grigoriev I.V."/>
            <person name="Bonfante P."/>
            <person name="Martin F.M."/>
        </authorList>
    </citation>
    <scope>NUCLEOTIDE SEQUENCE [LARGE SCALE GENOMIC DNA]</scope>
    <source>
        <strain evidence="10 11">120613-1</strain>
    </source>
</reference>
<accession>A0A3N4K4D0</accession>
<dbReference type="EMBL" id="ML120363">
    <property type="protein sequence ID" value="RPB03261.1"/>
    <property type="molecule type" value="Genomic_DNA"/>
</dbReference>
<dbReference type="Pfam" id="PF03835">
    <property type="entry name" value="Rad4"/>
    <property type="match status" value="1"/>
</dbReference>
<evidence type="ECO:0000259" key="8">
    <source>
        <dbReference type="SMART" id="SM01031"/>
    </source>
</evidence>
<dbReference type="InterPro" id="IPR036985">
    <property type="entry name" value="Transglutaminase-like_sf"/>
</dbReference>
<dbReference type="PANTHER" id="PTHR12135">
    <property type="entry name" value="DNA REPAIR PROTEIN XP-C / RAD4"/>
    <property type="match status" value="1"/>
</dbReference>
<feature type="domain" description="Rad4 beta-hairpin" evidence="8">
    <location>
        <begin position="511"/>
        <end position="573"/>
    </location>
</feature>
<dbReference type="PANTHER" id="PTHR12135:SF2">
    <property type="entry name" value="DNA REPAIR PROTEIN RAD34"/>
    <property type="match status" value="1"/>
</dbReference>
<organism evidence="10 11">
    <name type="scientific">Choiromyces venosus 120613-1</name>
    <dbReference type="NCBI Taxonomy" id="1336337"/>
    <lineage>
        <taxon>Eukaryota</taxon>
        <taxon>Fungi</taxon>
        <taxon>Dikarya</taxon>
        <taxon>Ascomycota</taxon>
        <taxon>Pezizomycotina</taxon>
        <taxon>Pezizomycetes</taxon>
        <taxon>Pezizales</taxon>
        <taxon>Tuberaceae</taxon>
        <taxon>Choiromyces</taxon>
    </lineage>
</organism>
<evidence type="ECO:0000256" key="6">
    <source>
        <dbReference type="SAM" id="MobiDB-lite"/>
    </source>
</evidence>
<proteinExistence type="inferred from homology"/>
<dbReference type="InterPro" id="IPR042488">
    <property type="entry name" value="Rad4_BHD3_sf"/>
</dbReference>
<dbReference type="SMART" id="SM01032">
    <property type="entry name" value="BHD_3"/>
    <property type="match status" value="1"/>
</dbReference>
<evidence type="ECO:0000313" key="11">
    <source>
        <dbReference type="Proteomes" id="UP000276215"/>
    </source>
</evidence>
<dbReference type="GO" id="GO:0006289">
    <property type="term" value="P:nucleotide-excision repair"/>
    <property type="evidence" value="ECO:0007669"/>
    <property type="project" value="InterPro"/>
</dbReference>
<dbReference type="InterPro" id="IPR038765">
    <property type="entry name" value="Papain-like_cys_pep_sf"/>
</dbReference>
<feature type="compositionally biased region" description="Basic and acidic residues" evidence="6">
    <location>
        <begin position="272"/>
        <end position="284"/>
    </location>
</feature>
<feature type="domain" description="Rad4 beta-hairpin" evidence="7">
    <location>
        <begin position="452"/>
        <end position="509"/>
    </location>
</feature>
<dbReference type="STRING" id="1336337.A0A3N4K4D0"/>
<dbReference type="Pfam" id="PF10404">
    <property type="entry name" value="BHD_2"/>
    <property type="match status" value="1"/>
</dbReference>
<evidence type="ECO:0000256" key="5">
    <source>
        <dbReference type="ARBA" id="ARBA00023242"/>
    </source>
</evidence>
<gene>
    <name evidence="10" type="ORF">L873DRAFT_1637507</name>
</gene>
<dbReference type="Proteomes" id="UP000276215">
    <property type="component" value="Unassembled WGS sequence"/>
</dbReference>
<dbReference type="InterPro" id="IPR018326">
    <property type="entry name" value="Rad4_beta-hairpin_dom1"/>
</dbReference>
<feature type="compositionally biased region" description="Gly residues" evidence="6">
    <location>
        <begin position="260"/>
        <end position="271"/>
    </location>
</feature>
<keyword evidence="11" id="KW-1185">Reference proteome</keyword>
<keyword evidence="3" id="KW-0227">DNA damage</keyword>
<evidence type="ECO:0000313" key="10">
    <source>
        <dbReference type="EMBL" id="RPB03261.1"/>
    </source>
</evidence>
<dbReference type="Pfam" id="PF10403">
    <property type="entry name" value="BHD_1"/>
    <property type="match status" value="1"/>
</dbReference>
<sequence>EEEGDDEADDDEDDMQWEDVLNVISAPEAVEAAGTACSGHSASSGMKKRGASAAERRIRLVTHCLHVQYLLFHGSIRNRWLCDPELQAILLSHLSPSLLVDVERFQKKQVVADPALKVLGSLMHWWKRRFTITRPGLRKNGYKPMSQFVIERDKVLADRLHGLSGAADGGFNFTTGRTDERGEPVYTIFKDDGERVENPQEFREMAKECRGSRDVGAMFFTALLRALGLEARMVFSLQPLGFGFTERESFSGKVRATVDSGGGRGGGGQGGERGRVEGGEEMVSEKKIEGNELPKIETTTIDRDLPCPIFWTEVYSPTTSTWITVDPIVLTVLGTTPDLLSKFEPKGKSAVESKQVIAYVLAYSDNGTAKDVTVRYLAKNAFPGKTKGFRILPSEVPVYDLEGQMVSTHKRDWFGNVMRGYQARGKLKLARDVKEDQELVGAPTVETKSFAGNGKESIGWYKDHPEYILERHLKRDEAIRPGKLHVKIFVSGKGEKAKEEKVYARQDMVSCKSVENWYRDGRVIKEGEQALKMVKPRAATLNRKREIEDARRDGETVLQGLYALEQTEIYMPPKIVNGEIPRNKYGNIDIYTQSMIPAGAVHLPLKGSARVAKKLKISYADAVTGFEFKHQRAAPYIEGIVIAAENEGLIRDAWEEEQVQRKIKEDGKREKVALTLWRRFIVGLRIVQRLHEVYEDDDGTEEANPFTAKRFRGKGKAVQDTHDEEEGGGGGFINNDASDDGGPGGFAKDNEDEDIEMGCGGGGFLLDVEEDPSEKVPVKKNSIPTQAMSMKEMLAQKQKAAQSIFDSEEEPEDAASSQEVKSTYFVGKTPPTTRKKAGKKAEKKK</sequence>
<dbReference type="SMART" id="SM01031">
    <property type="entry name" value="BHD_2"/>
    <property type="match status" value="1"/>
</dbReference>
<dbReference type="Gene3D" id="3.90.260.10">
    <property type="entry name" value="Transglutaminase-like"/>
    <property type="match status" value="1"/>
</dbReference>
<evidence type="ECO:0000259" key="9">
    <source>
        <dbReference type="SMART" id="SM01032"/>
    </source>
</evidence>
<dbReference type="FunFam" id="3.30.70.2460:FF:000001">
    <property type="entry name" value="DNA repair protein Rad4 family"/>
    <property type="match status" value="1"/>
</dbReference>
<feature type="compositionally biased region" description="Basic residues" evidence="6">
    <location>
        <begin position="833"/>
        <end position="845"/>
    </location>
</feature>
<feature type="non-terminal residue" evidence="10">
    <location>
        <position position="1"/>
    </location>
</feature>
<feature type="non-terminal residue" evidence="10">
    <location>
        <position position="845"/>
    </location>
</feature>
<feature type="region of interest" description="Disordered" evidence="6">
    <location>
        <begin position="256"/>
        <end position="284"/>
    </location>
</feature>
<dbReference type="GO" id="GO:0006298">
    <property type="term" value="P:mismatch repair"/>
    <property type="evidence" value="ECO:0007669"/>
    <property type="project" value="TreeGrafter"/>
</dbReference>
<dbReference type="Gene3D" id="3.30.60.290">
    <property type="entry name" value="Rad4, beta-hairpin domain BHD2"/>
    <property type="match status" value="1"/>
</dbReference>
<dbReference type="SMART" id="SM01030">
    <property type="entry name" value="BHD_1"/>
    <property type="match status" value="1"/>
</dbReference>
<dbReference type="GO" id="GO:0071942">
    <property type="term" value="C:XPC complex"/>
    <property type="evidence" value="ECO:0007669"/>
    <property type="project" value="TreeGrafter"/>
</dbReference>